<comment type="caution">
    <text evidence="15">The sequence shown here is derived from an EMBL/GenBank/DDBJ whole genome shotgun (WGS) entry which is preliminary data.</text>
</comment>
<keyword evidence="8 9" id="KW-0560">Oxidoreductase</keyword>
<feature type="domain" description="DUS-like FMN-binding" evidence="14">
    <location>
        <begin position="19"/>
        <end position="314"/>
    </location>
</feature>
<dbReference type="GO" id="GO:0010181">
    <property type="term" value="F:FMN binding"/>
    <property type="evidence" value="ECO:0007669"/>
    <property type="project" value="UniProtKB-UniRule"/>
</dbReference>
<evidence type="ECO:0000313" key="16">
    <source>
        <dbReference type="Proteomes" id="UP000267187"/>
    </source>
</evidence>
<evidence type="ECO:0000256" key="1">
    <source>
        <dbReference type="ARBA" id="ARBA00001917"/>
    </source>
</evidence>
<proteinExistence type="inferred from homology"/>
<evidence type="ECO:0000313" key="15">
    <source>
        <dbReference type="EMBL" id="RMA81366.1"/>
    </source>
</evidence>
<keyword evidence="4 9" id="KW-0288">FMN</keyword>
<comment type="catalytic activity">
    <reaction evidence="9">
        <text>5,6-dihydrouridine(16) in tRNA + NADP(+) = uridine(16) in tRNA + NADPH + H(+)</text>
        <dbReference type="Rhea" id="RHEA:53376"/>
        <dbReference type="Rhea" id="RHEA-COMP:13543"/>
        <dbReference type="Rhea" id="RHEA-COMP:13544"/>
        <dbReference type="ChEBI" id="CHEBI:15378"/>
        <dbReference type="ChEBI" id="CHEBI:57783"/>
        <dbReference type="ChEBI" id="CHEBI:58349"/>
        <dbReference type="ChEBI" id="CHEBI:65315"/>
        <dbReference type="ChEBI" id="CHEBI:74443"/>
    </reaction>
</comment>
<dbReference type="RefSeq" id="WP_245962611.1">
    <property type="nucleotide sequence ID" value="NZ_REFJ01000002.1"/>
</dbReference>
<keyword evidence="6 9" id="KW-0521">NADP</keyword>
<dbReference type="InterPro" id="IPR013785">
    <property type="entry name" value="Aldolase_TIM"/>
</dbReference>
<feature type="site" description="Interacts with tRNA; defines subfamily-specific binding signature" evidence="9">
    <location>
        <position position="285"/>
    </location>
</feature>
<feature type="site" description="Interacts with tRNA; defines subfamily-specific binding signature" evidence="9">
    <location>
        <position position="308"/>
    </location>
</feature>
<keyword evidence="12" id="KW-0547">Nucleotide-binding</keyword>
<feature type="binding site" evidence="9 12">
    <location>
        <begin position="237"/>
        <end position="238"/>
    </location>
    <ligand>
        <name>FMN</name>
        <dbReference type="ChEBI" id="CHEBI:58210"/>
    </ligand>
</feature>
<keyword evidence="5 9" id="KW-0819">tRNA processing</keyword>
<dbReference type="InterPro" id="IPR032886">
    <property type="entry name" value="DusC"/>
</dbReference>
<name>A0A3M0A9R8_9GAMM</name>
<dbReference type="InterPro" id="IPR035587">
    <property type="entry name" value="DUS-like_FMN-bd"/>
</dbReference>
<feature type="site" description="Interacts with tRNA" evidence="9">
    <location>
        <position position="109"/>
    </location>
</feature>
<dbReference type="CDD" id="cd02801">
    <property type="entry name" value="DUS_like_FMN"/>
    <property type="match status" value="1"/>
</dbReference>
<keyword evidence="7 9" id="KW-0694">RNA-binding</keyword>
<accession>A0A3M0A9R8</accession>
<sequence>MTTYLDKATENHSGIKFSLAPMEGVVDATMRHILTRVANVDLCVTEFLRVTTQLYPPKVFFKNCPELLSGSHTQSGVPVVLQLLGGQPTPMADNAARAVELGAIGIDLNFGCPAKTVNNSDGGAALLQYTDRLYNIVSAVRGAVPEHIPVTAKMRLGFNDRSQMHENASAIQSGGAEKLTVHGRTKKDGYKPPADWEAIKEIADGLRIPVVPNGDISSVAAFEACHAINGASEYMLGRGLLANPGLIRELRSDSGEFSWGELLPFILEFQYAEMTIGLRKHQGHRLKQWLAYLKTHYAEAATFFEQIKRLKDPELLEAALLEEIGRYPA</sequence>
<feature type="binding site" evidence="9 12">
    <location>
        <position position="82"/>
    </location>
    <ligand>
        <name>FMN</name>
        <dbReference type="ChEBI" id="CHEBI:58210"/>
    </ligand>
</feature>
<dbReference type="Gene3D" id="1.20.225.30">
    <property type="entry name" value="Dihydrouridine synthase, C-terminal recognition domain"/>
    <property type="match status" value="1"/>
</dbReference>
<comment type="catalytic activity">
    <reaction evidence="9">
        <text>5,6-dihydrouridine(16) in tRNA + NAD(+) = uridine(16) in tRNA + NADH + H(+)</text>
        <dbReference type="Rhea" id="RHEA:53380"/>
        <dbReference type="Rhea" id="RHEA-COMP:13543"/>
        <dbReference type="Rhea" id="RHEA-COMP:13544"/>
        <dbReference type="ChEBI" id="CHEBI:15378"/>
        <dbReference type="ChEBI" id="CHEBI:57540"/>
        <dbReference type="ChEBI" id="CHEBI:57945"/>
        <dbReference type="ChEBI" id="CHEBI:65315"/>
        <dbReference type="ChEBI" id="CHEBI:74443"/>
    </reaction>
</comment>
<feature type="site" description="Interacts with tRNA" evidence="9">
    <location>
        <position position="190"/>
    </location>
</feature>
<keyword evidence="2 9" id="KW-0820">tRNA-binding</keyword>
<evidence type="ECO:0000256" key="9">
    <source>
        <dbReference type="HAMAP-Rule" id="MF_02043"/>
    </source>
</evidence>
<dbReference type="PIRSF" id="PIRSF006621">
    <property type="entry name" value="Dus"/>
    <property type="match status" value="1"/>
</dbReference>
<evidence type="ECO:0000256" key="5">
    <source>
        <dbReference type="ARBA" id="ARBA00022694"/>
    </source>
</evidence>
<dbReference type="GO" id="GO:0000049">
    <property type="term" value="F:tRNA binding"/>
    <property type="evidence" value="ECO:0007669"/>
    <property type="project" value="UniProtKB-UniRule"/>
</dbReference>
<dbReference type="GO" id="GO:0050660">
    <property type="term" value="F:flavin adenine dinucleotide binding"/>
    <property type="evidence" value="ECO:0007669"/>
    <property type="project" value="InterPro"/>
</dbReference>
<dbReference type="InterPro" id="IPR001269">
    <property type="entry name" value="DUS_fam"/>
</dbReference>
<comment type="similarity">
    <text evidence="9">Belongs to the Dus family. DusC subfamily.</text>
</comment>
<evidence type="ECO:0000256" key="12">
    <source>
        <dbReference type="PIRSR" id="PIRSR006621-2"/>
    </source>
</evidence>
<dbReference type="Proteomes" id="UP000267187">
    <property type="component" value="Unassembled WGS sequence"/>
</dbReference>
<dbReference type="InterPro" id="IPR018517">
    <property type="entry name" value="tRNA_hU_synthase_CS"/>
</dbReference>
<feature type="binding site" evidence="12">
    <location>
        <position position="182"/>
    </location>
    <ligand>
        <name>FMN</name>
        <dbReference type="ChEBI" id="CHEBI:58210"/>
    </ligand>
</feature>
<dbReference type="EMBL" id="REFJ01000002">
    <property type="protein sequence ID" value="RMA81366.1"/>
    <property type="molecule type" value="Genomic_DNA"/>
</dbReference>
<dbReference type="PANTHER" id="PTHR11082">
    <property type="entry name" value="TRNA-DIHYDROURIDINE SYNTHASE"/>
    <property type="match status" value="1"/>
</dbReference>
<dbReference type="EC" id="1.3.1.-" evidence="9"/>
<evidence type="ECO:0000259" key="14">
    <source>
        <dbReference type="Pfam" id="PF01207"/>
    </source>
</evidence>
<gene>
    <name evidence="9" type="primary">dusC</name>
    <name evidence="15" type="ORF">DFR27_1183</name>
</gene>
<dbReference type="GO" id="GO:0102262">
    <property type="term" value="F:tRNA-dihydrouridine16 synthase activity"/>
    <property type="evidence" value="ECO:0007669"/>
    <property type="project" value="RHEA"/>
</dbReference>
<keyword evidence="3 9" id="KW-0285">Flavoprotein</keyword>
<evidence type="ECO:0000256" key="8">
    <source>
        <dbReference type="ARBA" id="ARBA00023002"/>
    </source>
</evidence>
<feature type="binding site" evidence="9">
    <location>
        <begin position="213"/>
        <end position="215"/>
    </location>
    <ligand>
        <name>FMN</name>
        <dbReference type="ChEBI" id="CHEBI:58210"/>
    </ligand>
</feature>
<evidence type="ECO:0000256" key="10">
    <source>
        <dbReference type="PIRNR" id="PIRNR006621"/>
    </source>
</evidence>
<evidence type="ECO:0000256" key="2">
    <source>
        <dbReference type="ARBA" id="ARBA00022555"/>
    </source>
</evidence>
<feature type="site" description="Interacts with tRNA; defines subfamily-specific binding signature" evidence="9">
    <location>
        <position position="287"/>
    </location>
</feature>
<keyword evidence="16" id="KW-1185">Reference proteome</keyword>
<dbReference type="PANTHER" id="PTHR11082:SF26">
    <property type="entry name" value="TRNA-DIHYDROURIDINE(16) SYNTHASE"/>
    <property type="match status" value="1"/>
</dbReference>
<dbReference type="Pfam" id="PF01207">
    <property type="entry name" value="Dus"/>
    <property type="match status" value="1"/>
</dbReference>
<evidence type="ECO:0000256" key="7">
    <source>
        <dbReference type="ARBA" id="ARBA00022884"/>
    </source>
</evidence>
<comment type="function">
    <text evidence="9">Catalyzes the synthesis of 5,6-dihydrouridine (D), a modified base found in the D-loop of most tRNAs, via the reduction of the C5-C6 double bond in target uridines. Specifically modifies U16 in tRNAs.</text>
</comment>
<feature type="region of interest" description="Disordered" evidence="13">
    <location>
        <begin position="170"/>
        <end position="189"/>
    </location>
</feature>
<dbReference type="SUPFAM" id="SSF51395">
    <property type="entry name" value="FMN-linked oxidoreductases"/>
    <property type="match status" value="1"/>
</dbReference>
<organism evidence="15 16">
    <name type="scientific">Umboniibacter marinipuniceus</name>
    <dbReference type="NCBI Taxonomy" id="569599"/>
    <lineage>
        <taxon>Bacteria</taxon>
        <taxon>Pseudomonadati</taxon>
        <taxon>Pseudomonadota</taxon>
        <taxon>Gammaproteobacteria</taxon>
        <taxon>Cellvibrionales</taxon>
        <taxon>Cellvibrionaceae</taxon>
        <taxon>Umboniibacter</taxon>
    </lineage>
</organism>
<protein>
    <recommendedName>
        <fullName evidence="9">tRNA-dihydrouridine(16) synthase</fullName>
        <ecNumber evidence="9">1.3.1.-</ecNumber>
    </recommendedName>
    <alternativeName>
        <fullName evidence="9">U16-specific dihydrouridine synthase</fullName>
        <shortName evidence="9">U16-specific Dus</shortName>
    </alternativeName>
    <alternativeName>
        <fullName evidence="9">tRNA-dihydrouridine synthase C</fullName>
    </alternativeName>
</protein>
<feature type="site" description="Interacts with tRNA; defines subfamily-specific binding signature" evidence="9">
    <location>
        <position position="49"/>
    </location>
</feature>
<feature type="site" description="Interacts with tRNA" evidence="9">
    <location>
        <position position="292"/>
    </location>
</feature>
<dbReference type="InterPro" id="IPR042270">
    <property type="entry name" value="DusC_C"/>
</dbReference>
<evidence type="ECO:0000256" key="4">
    <source>
        <dbReference type="ARBA" id="ARBA00022643"/>
    </source>
</evidence>
<dbReference type="AlphaFoldDB" id="A0A3M0A9R8"/>
<feature type="active site" description="Proton donor" evidence="9 11">
    <location>
        <position position="112"/>
    </location>
</feature>
<evidence type="ECO:0000256" key="11">
    <source>
        <dbReference type="PIRSR" id="PIRSR006621-1"/>
    </source>
</evidence>
<dbReference type="HAMAP" id="MF_02043">
    <property type="entry name" value="DusC_subfam"/>
    <property type="match status" value="1"/>
</dbReference>
<comment type="cofactor">
    <cofactor evidence="1 9 10 12">
        <name>FMN</name>
        <dbReference type="ChEBI" id="CHEBI:58210"/>
    </cofactor>
</comment>
<evidence type="ECO:0000256" key="6">
    <source>
        <dbReference type="ARBA" id="ARBA00022857"/>
    </source>
</evidence>
<evidence type="ECO:0000256" key="13">
    <source>
        <dbReference type="SAM" id="MobiDB-lite"/>
    </source>
</evidence>
<reference evidence="15 16" key="1">
    <citation type="submission" date="2018-10" db="EMBL/GenBank/DDBJ databases">
        <title>Genomic Encyclopedia of Type Strains, Phase IV (KMG-IV): sequencing the most valuable type-strain genomes for metagenomic binning, comparative biology and taxonomic classification.</title>
        <authorList>
            <person name="Goeker M."/>
        </authorList>
    </citation>
    <scope>NUCLEOTIDE SEQUENCE [LARGE SCALE GENOMIC DNA]</scope>
    <source>
        <strain evidence="15 16">DSM 25080</strain>
    </source>
</reference>
<dbReference type="Gene3D" id="3.20.20.70">
    <property type="entry name" value="Aldolase class I"/>
    <property type="match status" value="1"/>
</dbReference>
<evidence type="ECO:0000256" key="3">
    <source>
        <dbReference type="ARBA" id="ARBA00022630"/>
    </source>
</evidence>
<feature type="binding site" evidence="9 12">
    <location>
        <position position="153"/>
    </location>
    <ligand>
        <name>FMN</name>
        <dbReference type="ChEBI" id="CHEBI:58210"/>
    </ligand>
</feature>
<dbReference type="PROSITE" id="PS01136">
    <property type="entry name" value="UPF0034"/>
    <property type="match status" value="1"/>
</dbReference>
<comment type="similarity">
    <text evidence="10">Belongs to the dus family.</text>
</comment>